<dbReference type="AlphaFoldDB" id="A0A6M6BI25"/>
<dbReference type="Pfam" id="PF13439">
    <property type="entry name" value="Glyco_transf_4"/>
    <property type="match status" value="1"/>
</dbReference>
<dbReference type="Gene3D" id="3.40.50.2000">
    <property type="entry name" value="Glycogen Phosphorylase B"/>
    <property type="match status" value="2"/>
</dbReference>
<dbReference type="Pfam" id="PF00534">
    <property type="entry name" value="Glycos_transf_1"/>
    <property type="match status" value="1"/>
</dbReference>
<keyword evidence="4" id="KW-1185">Reference proteome</keyword>
<name>A0A6M6BI25_9BACT</name>
<gene>
    <name evidence="3" type="ORF">HMJ29_11650</name>
</gene>
<evidence type="ECO:0000313" key="3">
    <source>
        <dbReference type="EMBL" id="QJX47558.1"/>
    </source>
</evidence>
<accession>A0A6M6BI25</accession>
<sequence>MKSPIKVTYIVSGIEKSLAFEWIVKYSDSERIELSFILLDDHDTALGYFLQENHIKSKRIFYRGKQDVFSAIYKVAKQLREWGSDVVHTHLFDANIVGLIAAKICGISKRILTRHHSTFHHDYYPRAVYYDKFTNALATKIVAISEVVKNVLVDREGVKEEKISLIHHGFDLKAIEDLNLDSVNRVRKDYDIFTSGPVIGIIARQTFLKGIQYVIPAIQSLRKKYPELVLVLANAQGDYQAEIERLLISSLPISAFRQIKFEKDLSALYAQFDIYVHVPIDPYCEAFGQTYVEALAARIPSVFTLSGVANEFIRNEYNALVVPFKDSGSISKAIERLLDDKILQKNITENGYKDVNSLFGINSFIMKLQALYLN</sequence>
<evidence type="ECO:0000259" key="1">
    <source>
        <dbReference type="Pfam" id="PF00534"/>
    </source>
</evidence>
<dbReference type="RefSeq" id="WP_171591653.1">
    <property type="nucleotide sequence ID" value="NZ_CP053538.1"/>
</dbReference>
<dbReference type="PANTHER" id="PTHR12526">
    <property type="entry name" value="GLYCOSYLTRANSFERASE"/>
    <property type="match status" value="1"/>
</dbReference>
<dbReference type="PANTHER" id="PTHR12526:SF630">
    <property type="entry name" value="GLYCOSYLTRANSFERASE"/>
    <property type="match status" value="1"/>
</dbReference>
<feature type="domain" description="Glycosyl transferase family 1" evidence="1">
    <location>
        <begin position="186"/>
        <end position="353"/>
    </location>
</feature>
<dbReference type="KEGG" id="hts:HMJ29_11650"/>
<protein>
    <submittedName>
        <fullName evidence="3">Glycosyltransferase family 4 protein</fullName>
    </submittedName>
</protein>
<dbReference type="GO" id="GO:0016757">
    <property type="term" value="F:glycosyltransferase activity"/>
    <property type="evidence" value="ECO:0007669"/>
    <property type="project" value="InterPro"/>
</dbReference>
<organism evidence="3 4">
    <name type="scientific">Hymenobacter taeanensis</name>
    <dbReference type="NCBI Taxonomy" id="2735321"/>
    <lineage>
        <taxon>Bacteria</taxon>
        <taxon>Pseudomonadati</taxon>
        <taxon>Bacteroidota</taxon>
        <taxon>Cytophagia</taxon>
        <taxon>Cytophagales</taxon>
        <taxon>Hymenobacteraceae</taxon>
        <taxon>Hymenobacter</taxon>
    </lineage>
</organism>
<reference evidence="3 4" key="1">
    <citation type="submission" date="2020-05" db="EMBL/GenBank/DDBJ databases">
        <title>Complete genome sequence of Hymenobacter sp. TS19 in Coasted Sand Dune.</title>
        <authorList>
            <person name="Lee J.-H."/>
            <person name="Jung J.-H."/>
            <person name="Jeong S."/>
            <person name="Zhao L."/>
            <person name="Kim M.-K."/>
            <person name="Seo H.-S."/>
            <person name="Lim S."/>
        </authorList>
    </citation>
    <scope>NUCLEOTIDE SEQUENCE [LARGE SCALE GENOMIC DNA]</scope>
    <source>
        <strain evidence="3 4">TS19</strain>
    </source>
</reference>
<evidence type="ECO:0000259" key="2">
    <source>
        <dbReference type="Pfam" id="PF13439"/>
    </source>
</evidence>
<dbReference type="CDD" id="cd03801">
    <property type="entry name" value="GT4_PimA-like"/>
    <property type="match status" value="1"/>
</dbReference>
<dbReference type="InterPro" id="IPR001296">
    <property type="entry name" value="Glyco_trans_1"/>
</dbReference>
<keyword evidence="3" id="KW-0808">Transferase</keyword>
<dbReference type="Proteomes" id="UP000501623">
    <property type="component" value="Chromosome"/>
</dbReference>
<dbReference type="EMBL" id="CP053538">
    <property type="protein sequence ID" value="QJX47558.1"/>
    <property type="molecule type" value="Genomic_DNA"/>
</dbReference>
<dbReference type="SUPFAM" id="SSF53756">
    <property type="entry name" value="UDP-Glycosyltransferase/glycogen phosphorylase"/>
    <property type="match status" value="1"/>
</dbReference>
<feature type="domain" description="Glycosyltransferase subfamily 4-like N-terminal" evidence="2">
    <location>
        <begin position="54"/>
        <end position="173"/>
    </location>
</feature>
<evidence type="ECO:0000313" key="4">
    <source>
        <dbReference type="Proteomes" id="UP000501623"/>
    </source>
</evidence>
<proteinExistence type="predicted"/>
<dbReference type="InterPro" id="IPR028098">
    <property type="entry name" value="Glyco_trans_4-like_N"/>
</dbReference>